<sequence>MTRNLGLLPPRTGYLHVTVVRGQDIGVFDYYKELIGFKQYGEPARLMKYIDPREAQYLDAAAGVHIRFRLGGFWKNMDTLTRKDNERPKEFRYSKLLRKQDAEKRRKRRKIEWLKKMYYGQSLQVNTQNPDAIILIQRAAEGLISSLDYEGVDKVLEWEVDEMLKWTNALNYDNYVKEWKIIGTSKVSEGYQGFQFTEQPCDISELSQIPQTIQEIVKSRGHTPAITLNR</sequence>
<reference evidence="1 2" key="1">
    <citation type="journal article" date="2022" name="Gigascience">
        <title>A chromosome-level genome assembly and annotation of the desert horned lizard, Phrynosoma platyrhinos, provides insight into chromosomal rearrangements among reptiles.</title>
        <authorList>
            <person name="Koochekian N."/>
            <person name="Ascanio A."/>
            <person name="Farleigh K."/>
            <person name="Card D.C."/>
            <person name="Schield D.R."/>
            <person name="Castoe T.A."/>
            <person name="Jezkova T."/>
        </authorList>
    </citation>
    <scope>NUCLEOTIDE SEQUENCE [LARGE SCALE GENOMIC DNA]</scope>
    <source>
        <strain evidence="1">NK-2021</strain>
    </source>
</reference>
<accession>A0ABQ7T5W5</accession>
<keyword evidence="2" id="KW-1185">Reference proteome</keyword>
<dbReference type="Proteomes" id="UP000826234">
    <property type="component" value="Unassembled WGS sequence"/>
</dbReference>
<protein>
    <submittedName>
        <fullName evidence="1">Uncharacterized protein</fullName>
    </submittedName>
</protein>
<comment type="caution">
    <text evidence="1">The sequence shown here is derived from an EMBL/GenBank/DDBJ whole genome shotgun (WGS) entry which is preliminary data.</text>
</comment>
<organism evidence="1 2">
    <name type="scientific">Phrynosoma platyrhinos</name>
    <name type="common">Desert horned lizard</name>
    <dbReference type="NCBI Taxonomy" id="52577"/>
    <lineage>
        <taxon>Eukaryota</taxon>
        <taxon>Metazoa</taxon>
        <taxon>Chordata</taxon>
        <taxon>Craniata</taxon>
        <taxon>Vertebrata</taxon>
        <taxon>Euteleostomi</taxon>
        <taxon>Lepidosauria</taxon>
        <taxon>Squamata</taxon>
        <taxon>Bifurcata</taxon>
        <taxon>Unidentata</taxon>
        <taxon>Episquamata</taxon>
        <taxon>Toxicofera</taxon>
        <taxon>Iguania</taxon>
        <taxon>Phrynosomatidae</taxon>
        <taxon>Phrynosomatinae</taxon>
        <taxon>Phrynosoma</taxon>
    </lineage>
</organism>
<dbReference type="EMBL" id="JAIPUX010001232">
    <property type="protein sequence ID" value="KAH0625135.1"/>
    <property type="molecule type" value="Genomic_DNA"/>
</dbReference>
<evidence type="ECO:0000313" key="2">
    <source>
        <dbReference type="Proteomes" id="UP000826234"/>
    </source>
</evidence>
<dbReference type="PANTHER" id="PTHR33504">
    <property type="entry name" value="NADH DEHYDROGENASE (UBIQUINONE) 1 BETA SUBCOMPLEX, 4"/>
    <property type="match status" value="1"/>
</dbReference>
<gene>
    <name evidence="1" type="ORF">JD844_033280</name>
</gene>
<dbReference type="PANTHER" id="PTHR33504:SF2">
    <property type="entry name" value="PROTEIN MFI"/>
    <property type="match status" value="1"/>
</dbReference>
<proteinExistence type="predicted"/>
<name>A0ABQ7T5W5_PHRPL</name>
<evidence type="ECO:0000313" key="1">
    <source>
        <dbReference type="EMBL" id="KAH0625135.1"/>
    </source>
</evidence>